<dbReference type="SMART" id="SM00054">
    <property type="entry name" value="EFh"/>
    <property type="match status" value="2"/>
</dbReference>
<evidence type="ECO:0000256" key="4">
    <source>
        <dbReference type="ARBA" id="ARBA00022583"/>
    </source>
</evidence>
<dbReference type="SMART" id="SM00027">
    <property type="entry name" value="EH"/>
    <property type="match status" value="2"/>
</dbReference>
<comment type="subcellular location">
    <subcellularLocation>
        <location evidence="1">Cytoplasm</location>
    </subcellularLocation>
</comment>
<dbReference type="Gene3D" id="2.30.30.40">
    <property type="entry name" value="SH3 Domains"/>
    <property type="match status" value="4"/>
</dbReference>
<reference evidence="15" key="2">
    <citation type="submission" date="2014-07" db="EMBL/GenBank/DDBJ databases">
        <authorList>
            <person name="Hull J."/>
        </authorList>
    </citation>
    <scope>NUCLEOTIDE SEQUENCE</scope>
</reference>
<proteinExistence type="predicted"/>
<dbReference type="SMART" id="SM00325">
    <property type="entry name" value="RhoGEF"/>
    <property type="match status" value="1"/>
</dbReference>
<dbReference type="InterPro" id="IPR051480">
    <property type="entry name" value="Endocytic_GEF_Adapter"/>
</dbReference>
<dbReference type="PROSITE" id="PS50004">
    <property type="entry name" value="C2"/>
    <property type="match status" value="1"/>
</dbReference>
<feature type="domain" description="SH3" evidence="10">
    <location>
        <begin position="781"/>
        <end position="842"/>
    </location>
</feature>
<evidence type="ECO:0000256" key="8">
    <source>
        <dbReference type="SAM" id="MobiDB-lite"/>
    </source>
</evidence>
<dbReference type="CDD" id="cd00052">
    <property type="entry name" value="EH"/>
    <property type="match status" value="2"/>
</dbReference>
<reference evidence="15" key="1">
    <citation type="journal article" date="2014" name="PLoS ONE">
        <title>Transcriptome-Based Identification of ABC Transporters in the Western Tarnished Plant Bug Lygus hesperus.</title>
        <authorList>
            <person name="Hull J.J."/>
            <person name="Chaney K."/>
            <person name="Geib S.M."/>
            <person name="Fabrick J.A."/>
            <person name="Brent C.S."/>
            <person name="Walsh D."/>
            <person name="Lavine L.C."/>
        </authorList>
    </citation>
    <scope>NUCLEOTIDE SEQUENCE</scope>
</reference>
<dbReference type="PROSITE" id="PS50222">
    <property type="entry name" value="EF_HAND_2"/>
    <property type="match status" value="2"/>
</dbReference>
<feature type="domain" description="DH" evidence="12">
    <location>
        <begin position="1231"/>
        <end position="1417"/>
    </location>
</feature>
<feature type="domain" description="SH3" evidence="10">
    <location>
        <begin position="1125"/>
        <end position="1184"/>
    </location>
</feature>
<dbReference type="SMART" id="SM00239">
    <property type="entry name" value="C2"/>
    <property type="match status" value="1"/>
</dbReference>
<dbReference type="Pfam" id="PF00621">
    <property type="entry name" value="RhoGEF"/>
    <property type="match status" value="1"/>
</dbReference>
<evidence type="ECO:0000256" key="6">
    <source>
        <dbReference type="PROSITE-ProRule" id="PRU00192"/>
    </source>
</evidence>
<feature type="domain" description="C2" evidence="11">
    <location>
        <begin position="1565"/>
        <end position="1682"/>
    </location>
</feature>
<dbReference type="GO" id="GO:0035025">
    <property type="term" value="P:positive regulation of Rho protein signal transduction"/>
    <property type="evidence" value="ECO:0007669"/>
    <property type="project" value="TreeGrafter"/>
</dbReference>
<dbReference type="Pfam" id="PF00018">
    <property type="entry name" value="SH3_1"/>
    <property type="match status" value="2"/>
</dbReference>
<dbReference type="SMART" id="SM00326">
    <property type="entry name" value="SH3"/>
    <property type="match status" value="4"/>
</dbReference>
<dbReference type="CDD" id="cd00160">
    <property type="entry name" value="RhoGEF"/>
    <property type="match status" value="1"/>
</dbReference>
<dbReference type="InterPro" id="IPR035892">
    <property type="entry name" value="C2_domain_sf"/>
</dbReference>
<evidence type="ECO:0000256" key="3">
    <source>
        <dbReference type="ARBA" id="ARBA00022490"/>
    </source>
</evidence>
<dbReference type="CDD" id="cd11836">
    <property type="entry name" value="SH3_Intersectin_1"/>
    <property type="match status" value="1"/>
</dbReference>
<dbReference type="InterPro" id="IPR035899">
    <property type="entry name" value="DBL_dom_sf"/>
</dbReference>
<evidence type="ECO:0000256" key="5">
    <source>
        <dbReference type="ARBA" id="ARBA00022837"/>
    </source>
</evidence>
<protein>
    <submittedName>
        <fullName evidence="15">Intersectin-2</fullName>
    </submittedName>
</protein>
<dbReference type="Gene3D" id="1.20.900.10">
    <property type="entry name" value="Dbl homology (DH) domain"/>
    <property type="match status" value="1"/>
</dbReference>
<evidence type="ECO:0000256" key="7">
    <source>
        <dbReference type="SAM" id="Coils"/>
    </source>
</evidence>
<dbReference type="InterPro" id="IPR001452">
    <property type="entry name" value="SH3_domain"/>
</dbReference>
<dbReference type="Gene3D" id="2.60.40.150">
    <property type="entry name" value="C2 domain"/>
    <property type="match status" value="1"/>
</dbReference>
<keyword evidence="9" id="KW-0472">Membrane</keyword>
<evidence type="ECO:0000259" key="10">
    <source>
        <dbReference type="PROSITE" id="PS50002"/>
    </source>
</evidence>
<feature type="domain" description="EF-hand" evidence="14">
    <location>
        <begin position="382"/>
        <end position="417"/>
    </location>
</feature>
<feature type="domain" description="EH" evidence="13">
    <location>
        <begin position="349"/>
        <end position="438"/>
    </location>
</feature>
<evidence type="ECO:0000259" key="11">
    <source>
        <dbReference type="PROSITE" id="PS50004"/>
    </source>
</evidence>
<keyword evidence="3" id="KW-0963">Cytoplasm</keyword>
<dbReference type="PANTHER" id="PTHR46006">
    <property type="entry name" value="RHO GUANINE NUCLEOTIDE EXCHANGE FACTOR AT 64C, ISOFORM A"/>
    <property type="match status" value="1"/>
</dbReference>
<dbReference type="CDD" id="cd11840">
    <property type="entry name" value="SH3_Intersectin_5"/>
    <property type="match status" value="1"/>
</dbReference>
<keyword evidence="9" id="KW-0812">Transmembrane</keyword>
<accession>A0A0A9VS05</accession>
<dbReference type="SMART" id="SM00233">
    <property type="entry name" value="PH"/>
    <property type="match status" value="1"/>
</dbReference>
<dbReference type="Pfam" id="PF00168">
    <property type="entry name" value="C2"/>
    <property type="match status" value="1"/>
</dbReference>
<keyword evidence="4" id="KW-0254">Endocytosis</keyword>
<evidence type="ECO:0000313" key="16">
    <source>
        <dbReference type="EMBL" id="JAF99112.1"/>
    </source>
</evidence>
<dbReference type="Pfam" id="PF14604">
    <property type="entry name" value="SH3_9"/>
    <property type="match status" value="2"/>
</dbReference>
<name>A0A0A9VS05_LYGHE</name>
<dbReference type="Pfam" id="PF12763">
    <property type="entry name" value="EH"/>
    <property type="match status" value="2"/>
</dbReference>
<feature type="domain" description="SH3" evidence="10">
    <location>
        <begin position="910"/>
        <end position="968"/>
    </location>
</feature>
<evidence type="ECO:0000256" key="1">
    <source>
        <dbReference type="ARBA" id="ARBA00004496"/>
    </source>
</evidence>
<dbReference type="GO" id="GO:0005085">
    <property type="term" value="F:guanyl-nucleotide exchange factor activity"/>
    <property type="evidence" value="ECO:0007669"/>
    <property type="project" value="InterPro"/>
</dbReference>
<dbReference type="Gene3D" id="1.10.238.10">
    <property type="entry name" value="EF-hand"/>
    <property type="match status" value="2"/>
</dbReference>
<feature type="region of interest" description="Disordered" evidence="8">
    <location>
        <begin position="518"/>
        <end position="545"/>
    </location>
</feature>
<feature type="domain" description="SH3" evidence="10">
    <location>
        <begin position="1042"/>
        <end position="1106"/>
    </location>
</feature>
<dbReference type="PROSITE" id="PS00018">
    <property type="entry name" value="EF_HAND_1"/>
    <property type="match status" value="2"/>
</dbReference>
<keyword evidence="9" id="KW-1133">Transmembrane helix</keyword>
<dbReference type="EMBL" id="GBHO01044492">
    <property type="protein sequence ID" value="JAF99111.1"/>
    <property type="molecule type" value="Transcribed_RNA"/>
</dbReference>
<evidence type="ECO:0000259" key="13">
    <source>
        <dbReference type="PROSITE" id="PS50031"/>
    </source>
</evidence>
<dbReference type="GO" id="GO:0005509">
    <property type="term" value="F:calcium ion binding"/>
    <property type="evidence" value="ECO:0007669"/>
    <property type="project" value="InterPro"/>
</dbReference>
<dbReference type="InterPro" id="IPR000219">
    <property type="entry name" value="DH_dom"/>
</dbReference>
<sequence length="1737" mass="192862">MDPYTITPAERARFEQQFASLNPINGIVTGDQAKGFLLQSQLPPAILGIIWALADTDADGKMNINEFSIACKLINLKLRGFEIPKALPPSLHSFVSQQVTSTAVAKPPIPPLPTAAPVAPLVANLTGNGTAMMASHVLSPPSGGPTPLQGVAPPIPPLPIQLTGGSKNGSVVKPAGMPLSGAGMPPLMPLQPMAGGVLPPLPPTPMPNIMPMVPPMSQAPGLPPMAQAPGIPPMHQVPMIPPLTQAPPVPTALPQVMPTSIAGVPGIPPNIPGVPQTMPGMGVMAQASPIPPSSLAGLISNQTSPPTQPTPPTPPIIAAAIERERTASIDSQGGISASPLVEWAVPQASKLKYTQLFNTTDKSRTGFLTGVQARNILLASKLPQSILAQIWALSDTDADGRLSCEEFVLALHLCDMARNGETLPPTLPPNLIPPTLKRIRQNSLGSNSSVPGDIGDPMAGIGQVTFEDKRKENFDKGQAELDRRRKALLEIQRKEQEERQRKEREEWEKQEKIRLEQERKRQEEIEREVERARELEKAREEERKRAEEQREAARKEMERQRQLEWENNRRQDLENQRRKVQEAVLALKAKSQSLAIDLSQKEEKVKDLSKQISETRCGVTSVKSIIDGMRTTRDQNLSEYNRLKSLLKQRNQQLVALSQQKAKLEAQGKLGGKDSADDVMAFNSKSIAVKNLKEKIATLQEEVNSKMVDAENNNAQLETLRKQLSGILDECEQLYGVYADKRNKMLELKGANLDNDVWGNSGWDTAQPEAWSEDQVASDKPGYIKYRALYEFVARNSDELSFQPGDIIYVPSNQQAEPGWLSGEVRGCSGWFPESYVELMENGNIDNTIASTTPLPKTPLEGIAEIGEPVSDSGSGFGDDSKWPETVSQVEPSTLDSTTAAVDVSPSSTTGFGTYVALYPYSSTEPGDLTFDQGETMQVIAMNGDWWTGVIGDRSGMFPSNFVQKADDYQAPPEPEVFPTQEVKPTSPIQKEQTPVAEVKLTPTSVEPQQAMIERAATPDFASLQSQIESGGEESDGAKRSKKPVIATVIAPYQATSSEQLSLQRGQLIMIRKKTATGWWEGELQAKGKKREIGWFPASYVKLLAGGRLSRSQSRKTSESGLNDGLLERVQALYPYTAQNEDELSFEKDDIVTILAKDEPAWWKGECKGAVGLFPSNYVGPMYDESTFDGVFDTRSTPIESTKSSPRNSSSSSSPPAVTNNNYKINEAEKKRQQAIKELMSTEQAYIDHMSIVHEVFLKPLEKRPDLVSPEQLRAIFINWDEIIQCNYSFLRSLRVRREMSKGSVIRIIGDILCENLPRMTVYIRFCSCQLRAASLLQHLTDNKPEFLELSKKCQSDPRTQGLPLSSFLIKPMQRITKYPLLISKILEHTKEGHPDKIYLEDALAKAEELCSQVNEGVREKENSERLEWLQTHVLSSDDLNEPLIFNSLTNALGPRKYLHHGRLIKVKSGKELIGFLMNDFLLLAKPNCVIEQFNFQKHQSVLFRIYKKPLLLSETTITVDGLPKSEIKLEYNRITFHLRGISDHDRDIWHDKLVRAQQDMRKHEMEKFTRQQSKQASFGAVGRILVMVLSGSSLKPRSVDREVFCDVSMGAQEHRTPTVRMSSQTEVVFNASLQFLVKDLYEDVLCFTIKEKGNFSPDQFLGRTELRMSELTSEVRIDKMGNRGPLKGSCDFVKSPLVSSMSNWIYTFSSLLTTEYKLSMFSYLLLVYLIYSACFK</sequence>
<dbReference type="GO" id="GO:0005737">
    <property type="term" value="C:cytoplasm"/>
    <property type="evidence" value="ECO:0007669"/>
    <property type="project" value="UniProtKB-SubCell"/>
</dbReference>
<dbReference type="PROSITE" id="PS50002">
    <property type="entry name" value="SH3"/>
    <property type="match status" value="4"/>
</dbReference>
<dbReference type="SUPFAM" id="SSF50729">
    <property type="entry name" value="PH domain-like"/>
    <property type="match status" value="1"/>
</dbReference>
<evidence type="ECO:0000259" key="14">
    <source>
        <dbReference type="PROSITE" id="PS50222"/>
    </source>
</evidence>
<gene>
    <name evidence="15" type="primary">Itsn2_0</name>
    <name evidence="16" type="synonym">Itsn2_3</name>
    <name evidence="16" type="ORF">CM83_88689</name>
    <name evidence="15" type="ORF">CM83_88691</name>
</gene>
<dbReference type="SUPFAM" id="SSF47473">
    <property type="entry name" value="EF-hand"/>
    <property type="match status" value="2"/>
</dbReference>
<feature type="compositionally biased region" description="Low complexity" evidence="8">
    <location>
        <begin position="1201"/>
        <end position="1216"/>
    </location>
</feature>
<dbReference type="SUPFAM" id="SSF50044">
    <property type="entry name" value="SH3-domain"/>
    <property type="match status" value="4"/>
</dbReference>
<evidence type="ECO:0000313" key="15">
    <source>
        <dbReference type="EMBL" id="JAF99111.1"/>
    </source>
</evidence>
<dbReference type="SUPFAM" id="SSF48065">
    <property type="entry name" value="DBL homology domain (DH-domain)"/>
    <property type="match status" value="1"/>
</dbReference>
<dbReference type="CDD" id="cd11839">
    <property type="entry name" value="SH3_Intersectin_4"/>
    <property type="match status" value="1"/>
</dbReference>
<dbReference type="InterPro" id="IPR011993">
    <property type="entry name" value="PH-like_dom_sf"/>
</dbReference>
<dbReference type="PRINTS" id="PR00452">
    <property type="entry name" value="SH3DOMAIN"/>
</dbReference>
<dbReference type="InterPro" id="IPR000261">
    <property type="entry name" value="EH_dom"/>
</dbReference>
<evidence type="ECO:0000256" key="9">
    <source>
        <dbReference type="SAM" id="Phobius"/>
    </source>
</evidence>
<evidence type="ECO:0000259" key="12">
    <source>
        <dbReference type="PROSITE" id="PS50010"/>
    </source>
</evidence>
<evidence type="ECO:0000256" key="2">
    <source>
        <dbReference type="ARBA" id="ARBA00022443"/>
    </source>
</evidence>
<dbReference type="InterPro" id="IPR001849">
    <property type="entry name" value="PH_domain"/>
</dbReference>
<dbReference type="PROSITE" id="PS50031">
    <property type="entry name" value="EH"/>
    <property type="match status" value="2"/>
</dbReference>
<feature type="coiled-coil region" evidence="7">
    <location>
        <begin position="640"/>
        <end position="730"/>
    </location>
</feature>
<dbReference type="EMBL" id="GBHO01044491">
    <property type="protein sequence ID" value="JAF99112.1"/>
    <property type="molecule type" value="Transcribed_RNA"/>
</dbReference>
<dbReference type="InterPro" id="IPR000008">
    <property type="entry name" value="C2_dom"/>
</dbReference>
<dbReference type="PANTHER" id="PTHR46006:SF6">
    <property type="entry name" value="INTERSECTIN-2 ISOFORM X1"/>
    <property type="match status" value="1"/>
</dbReference>
<dbReference type="PROSITE" id="PS50010">
    <property type="entry name" value="DH_2"/>
    <property type="match status" value="1"/>
</dbReference>
<dbReference type="FunFam" id="2.30.30.40:FF:000072">
    <property type="entry name" value="Unconventional Myosin IB"/>
    <property type="match status" value="1"/>
</dbReference>
<dbReference type="InterPro" id="IPR002048">
    <property type="entry name" value="EF_hand_dom"/>
</dbReference>
<dbReference type="Pfam" id="PF16652">
    <property type="entry name" value="PH_13"/>
    <property type="match status" value="1"/>
</dbReference>
<dbReference type="Gene3D" id="2.30.29.30">
    <property type="entry name" value="Pleckstrin-homology domain (PH domain)/Phosphotyrosine-binding domain (PTB)"/>
    <property type="match status" value="1"/>
</dbReference>
<dbReference type="InterPro" id="IPR018247">
    <property type="entry name" value="EF_Hand_1_Ca_BS"/>
</dbReference>
<keyword evidence="2 6" id="KW-0728">SH3 domain</keyword>
<dbReference type="GO" id="GO:0006897">
    <property type="term" value="P:endocytosis"/>
    <property type="evidence" value="ECO:0007669"/>
    <property type="project" value="UniProtKB-KW"/>
</dbReference>
<feature type="transmembrane region" description="Helical" evidence="9">
    <location>
        <begin position="1719"/>
        <end position="1736"/>
    </location>
</feature>
<dbReference type="SUPFAM" id="SSF49562">
    <property type="entry name" value="C2 domain (Calcium/lipid-binding domain, CaLB)"/>
    <property type="match status" value="1"/>
</dbReference>
<feature type="domain" description="EH" evidence="13">
    <location>
        <begin position="10"/>
        <end position="91"/>
    </location>
</feature>
<dbReference type="InterPro" id="IPR036028">
    <property type="entry name" value="SH3-like_dom_sf"/>
</dbReference>
<feature type="domain" description="EF-hand" evidence="14">
    <location>
        <begin position="42"/>
        <end position="77"/>
    </location>
</feature>
<feature type="region of interest" description="Disordered" evidence="8">
    <location>
        <begin position="1194"/>
        <end position="1225"/>
    </location>
</feature>
<organism evidence="15">
    <name type="scientific">Lygus hesperus</name>
    <name type="common">Western plant bug</name>
    <dbReference type="NCBI Taxonomy" id="30085"/>
    <lineage>
        <taxon>Eukaryota</taxon>
        <taxon>Metazoa</taxon>
        <taxon>Ecdysozoa</taxon>
        <taxon>Arthropoda</taxon>
        <taxon>Hexapoda</taxon>
        <taxon>Insecta</taxon>
        <taxon>Pterygota</taxon>
        <taxon>Neoptera</taxon>
        <taxon>Paraneoptera</taxon>
        <taxon>Hemiptera</taxon>
        <taxon>Heteroptera</taxon>
        <taxon>Panheteroptera</taxon>
        <taxon>Cimicomorpha</taxon>
        <taxon>Miridae</taxon>
        <taxon>Mirini</taxon>
        <taxon>Lygus</taxon>
    </lineage>
</organism>
<keyword evidence="7" id="KW-0175">Coiled coil</keyword>
<dbReference type="FunFam" id="1.10.238.10:FF:000055">
    <property type="entry name" value="Intersectin-1 isoform 1"/>
    <property type="match status" value="1"/>
</dbReference>
<keyword evidence="5" id="KW-0106">Calcium</keyword>
<dbReference type="InterPro" id="IPR011992">
    <property type="entry name" value="EF-hand-dom_pair"/>
</dbReference>